<evidence type="ECO:0000313" key="1">
    <source>
        <dbReference type="EMBL" id="GBP84346.1"/>
    </source>
</evidence>
<dbReference type="OrthoDB" id="10262769at2759"/>
<evidence type="ECO:0000313" key="2">
    <source>
        <dbReference type="Proteomes" id="UP000299102"/>
    </source>
</evidence>
<gene>
    <name evidence="1" type="ORF">EVAR_63837_1</name>
</gene>
<accession>A0A4C1Z6W9</accession>
<reference evidence="1 2" key="1">
    <citation type="journal article" date="2019" name="Commun. Biol.">
        <title>The bagworm genome reveals a unique fibroin gene that provides high tensile strength.</title>
        <authorList>
            <person name="Kono N."/>
            <person name="Nakamura H."/>
            <person name="Ohtoshi R."/>
            <person name="Tomita M."/>
            <person name="Numata K."/>
            <person name="Arakawa K."/>
        </authorList>
    </citation>
    <scope>NUCLEOTIDE SEQUENCE [LARGE SCALE GENOMIC DNA]</scope>
</reference>
<proteinExistence type="predicted"/>
<dbReference type="Proteomes" id="UP000299102">
    <property type="component" value="Unassembled WGS sequence"/>
</dbReference>
<name>A0A4C1Z6W9_EUMVA</name>
<dbReference type="EMBL" id="BGZK01001673">
    <property type="protein sequence ID" value="GBP84346.1"/>
    <property type="molecule type" value="Genomic_DNA"/>
</dbReference>
<keyword evidence="2" id="KW-1185">Reference proteome</keyword>
<dbReference type="AlphaFoldDB" id="A0A4C1Z6W9"/>
<protein>
    <submittedName>
        <fullName evidence="1">Uncharacterized protein</fullName>
    </submittedName>
</protein>
<organism evidence="1 2">
    <name type="scientific">Eumeta variegata</name>
    <name type="common">Bagworm moth</name>
    <name type="synonym">Eumeta japonica</name>
    <dbReference type="NCBI Taxonomy" id="151549"/>
    <lineage>
        <taxon>Eukaryota</taxon>
        <taxon>Metazoa</taxon>
        <taxon>Ecdysozoa</taxon>
        <taxon>Arthropoda</taxon>
        <taxon>Hexapoda</taxon>
        <taxon>Insecta</taxon>
        <taxon>Pterygota</taxon>
        <taxon>Neoptera</taxon>
        <taxon>Endopterygota</taxon>
        <taxon>Lepidoptera</taxon>
        <taxon>Glossata</taxon>
        <taxon>Ditrysia</taxon>
        <taxon>Tineoidea</taxon>
        <taxon>Psychidae</taxon>
        <taxon>Oiketicinae</taxon>
        <taxon>Eumeta</taxon>
    </lineage>
</organism>
<comment type="caution">
    <text evidence="1">The sequence shown here is derived from an EMBL/GenBank/DDBJ whole genome shotgun (WGS) entry which is preliminary data.</text>
</comment>
<sequence length="118" mass="13866">MGSLRSMCGVSRKDRCRNSDLKERCVLKKDEVTKIEKGMLRWFRYLERMNGRRFMKQVYRANTCGDKVAKGHSRKSDEDYVGGILKKGQILSTRNRRACIQRLMNVSEVREICKDRAM</sequence>